<organism evidence="3 4">
    <name type="scientific">Mangrovihabitans endophyticus</name>
    <dbReference type="NCBI Taxonomy" id="1751298"/>
    <lineage>
        <taxon>Bacteria</taxon>
        <taxon>Bacillati</taxon>
        <taxon>Actinomycetota</taxon>
        <taxon>Actinomycetes</taxon>
        <taxon>Micromonosporales</taxon>
        <taxon>Micromonosporaceae</taxon>
        <taxon>Mangrovihabitans</taxon>
    </lineage>
</organism>
<evidence type="ECO:0000256" key="2">
    <source>
        <dbReference type="SAM" id="Phobius"/>
    </source>
</evidence>
<keyword evidence="2" id="KW-0472">Membrane</keyword>
<keyword evidence="2" id="KW-1133">Transmembrane helix</keyword>
<dbReference type="EMBL" id="BMMX01000002">
    <property type="protein sequence ID" value="GGK78716.1"/>
    <property type="molecule type" value="Genomic_DNA"/>
</dbReference>
<keyword evidence="2" id="KW-0812">Transmembrane</keyword>
<accession>A0A8J3FLP8</accession>
<reference evidence="3" key="1">
    <citation type="journal article" date="2014" name="Int. J. Syst. Evol. Microbiol.">
        <title>Complete genome sequence of Corynebacterium casei LMG S-19264T (=DSM 44701T), isolated from a smear-ripened cheese.</title>
        <authorList>
            <consortium name="US DOE Joint Genome Institute (JGI-PGF)"/>
            <person name="Walter F."/>
            <person name="Albersmeier A."/>
            <person name="Kalinowski J."/>
            <person name="Ruckert C."/>
        </authorList>
    </citation>
    <scope>NUCLEOTIDE SEQUENCE</scope>
    <source>
        <strain evidence="3">CGMCC 4.7299</strain>
    </source>
</reference>
<comment type="caution">
    <text evidence="3">The sequence shown here is derived from an EMBL/GenBank/DDBJ whole genome shotgun (WGS) entry which is preliminary data.</text>
</comment>
<dbReference type="Proteomes" id="UP000656042">
    <property type="component" value="Unassembled WGS sequence"/>
</dbReference>
<dbReference type="AlphaFoldDB" id="A0A8J3FLP8"/>
<protein>
    <recommendedName>
        <fullName evidence="5">Adhesin</fullName>
    </recommendedName>
</protein>
<keyword evidence="4" id="KW-1185">Reference proteome</keyword>
<proteinExistence type="predicted"/>
<sequence length="255" mass="26318">MGRDRRTVLMPSTRSDDASAAITQRSEFVRAYVEHAGARAASERLTVRWPTLITVTALVSVGALVVGIFWSLIDPPETSAAPAATAKPSAAPSSWTAVAGWDCATGADRGFSAQGRTGDWRTAPAGGWSQDGCHGTYETVPTASAGSTGSSGQSGTWWFAPPVGLDHCRISAFVPAPSSTSRPVAQARYAVLAGSGADAYATFGLDQRAGTGRWTEVGSFPVHEQKIAVRLDAAGNTGAAGSRLAMAQMKVTCGS</sequence>
<reference evidence="3" key="2">
    <citation type="submission" date="2020-09" db="EMBL/GenBank/DDBJ databases">
        <authorList>
            <person name="Sun Q."/>
            <person name="Zhou Y."/>
        </authorList>
    </citation>
    <scope>NUCLEOTIDE SEQUENCE</scope>
    <source>
        <strain evidence="3">CGMCC 4.7299</strain>
    </source>
</reference>
<name>A0A8J3FLP8_9ACTN</name>
<feature type="transmembrane region" description="Helical" evidence="2">
    <location>
        <begin position="49"/>
        <end position="73"/>
    </location>
</feature>
<evidence type="ECO:0008006" key="5">
    <source>
        <dbReference type="Google" id="ProtNLM"/>
    </source>
</evidence>
<evidence type="ECO:0000313" key="3">
    <source>
        <dbReference type="EMBL" id="GGK78716.1"/>
    </source>
</evidence>
<evidence type="ECO:0000256" key="1">
    <source>
        <dbReference type="SAM" id="MobiDB-lite"/>
    </source>
</evidence>
<feature type="region of interest" description="Disordered" evidence="1">
    <location>
        <begin position="112"/>
        <end position="134"/>
    </location>
</feature>
<gene>
    <name evidence="3" type="ORF">GCM10012284_10760</name>
</gene>
<evidence type="ECO:0000313" key="4">
    <source>
        <dbReference type="Proteomes" id="UP000656042"/>
    </source>
</evidence>